<keyword evidence="1" id="KW-0732">Signal</keyword>
<protein>
    <submittedName>
        <fullName evidence="2">Uncharacterized protein</fullName>
    </submittedName>
</protein>
<reference evidence="3" key="1">
    <citation type="submission" date="2018-09" db="EMBL/GenBank/DDBJ databases">
        <authorList>
            <person name="Livingstone P.G."/>
            <person name="Whitworth D.E."/>
        </authorList>
    </citation>
    <scope>NUCLEOTIDE SEQUENCE [LARGE SCALE GENOMIC DNA]</scope>
    <source>
        <strain evidence="3">CA051B</strain>
    </source>
</reference>
<evidence type="ECO:0000256" key="1">
    <source>
        <dbReference type="SAM" id="SignalP"/>
    </source>
</evidence>
<evidence type="ECO:0000313" key="2">
    <source>
        <dbReference type="EMBL" id="RKH36911.1"/>
    </source>
</evidence>
<name>A0A3A8N3S3_9BACT</name>
<comment type="caution">
    <text evidence="2">The sequence shown here is derived from an EMBL/GenBank/DDBJ whole genome shotgun (WGS) entry which is preliminary data.</text>
</comment>
<proteinExistence type="predicted"/>
<sequence>MLSPSQPEGGTTMRPCILALSLLALIGAPRAEAANNAVAIIWKGAKTQAEAEAQKPAWSDLNTALGKAGLTFRDGYPKLVESKTLPGLKPGFWVWLLGVCAPDDAPPIVDQIKLLSPETYSREVKVSPKQRSCPRQEDEALGSRDETLALRSGATLRVFTHAESENVAEHEERWDYSTRTRYLFVLFGKSGEVLGSADAVGDEVVNKSGGGGATYYRCDGTQLEKSAADTFVLTRHCDAGGAAECGSVASADEFVTVKVNSSAVFASAPQRIHIQRAECD</sequence>
<evidence type="ECO:0000313" key="3">
    <source>
        <dbReference type="Proteomes" id="UP000272888"/>
    </source>
</evidence>
<accession>A0A3A8N3S3</accession>
<dbReference type="Proteomes" id="UP000272888">
    <property type="component" value="Unassembled WGS sequence"/>
</dbReference>
<feature type="chain" id="PRO_5017460634" evidence="1">
    <location>
        <begin position="34"/>
        <end position="280"/>
    </location>
</feature>
<keyword evidence="3" id="KW-1185">Reference proteome</keyword>
<dbReference type="EMBL" id="RAWB01000969">
    <property type="protein sequence ID" value="RKH36911.1"/>
    <property type="molecule type" value="Genomic_DNA"/>
</dbReference>
<organism evidence="2 3">
    <name type="scientific">Corallococcus llansteffanensis</name>
    <dbReference type="NCBI Taxonomy" id="2316731"/>
    <lineage>
        <taxon>Bacteria</taxon>
        <taxon>Pseudomonadati</taxon>
        <taxon>Myxococcota</taxon>
        <taxon>Myxococcia</taxon>
        <taxon>Myxococcales</taxon>
        <taxon>Cystobacterineae</taxon>
        <taxon>Myxococcaceae</taxon>
        <taxon>Corallococcus</taxon>
    </lineage>
</organism>
<gene>
    <name evidence="2" type="ORF">D7V93_42570</name>
</gene>
<dbReference type="AlphaFoldDB" id="A0A3A8N3S3"/>
<feature type="signal peptide" evidence="1">
    <location>
        <begin position="1"/>
        <end position="33"/>
    </location>
</feature>